<proteinExistence type="predicted"/>
<sequence>MEIKGNEMLIELNGGKKLGCLSGLNFELSREEIEAACRQAGNFTTARKGNLSGTFSVDGIVIIDNPAVPDNVRSGDLVDMMLDDSDQDVNYVIGYGASTSGDVEGLGSPGDIAGSKVLSGTAFMTSLSLSGSQDGMATYSATFRLTSKPTHAVAA</sequence>
<dbReference type="RefSeq" id="WP_108213384.1">
    <property type="nucleotide sequence ID" value="NZ_QBKI01000011.1"/>
</dbReference>
<evidence type="ECO:0000313" key="2">
    <source>
        <dbReference type="Proteomes" id="UP000244225"/>
    </source>
</evidence>
<dbReference type="AlphaFoldDB" id="A0A2T5YD59"/>
<accession>A0A2T5YD59</accession>
<protein>
    <submittedName>
        <fullName evidence="1">Uncharacterized protein</fullName>
    </submittedName>
</protein>
<name>A0A2T5YD59_9BACT</name>
<reference evidence="1 2" key="1">
    <citation type="submission" date="2018-04" db="EMBL/GenBank/DDBJ databases">
        <title>Genomic Encyclopedia of Archaeal and Bacterial Type Strains, Phase II (KMG-II): from individual species to whole genera.</title>
        <authorList>
            <person name="Goeker M."/>
        </authorList>
    </citation>
    <scope>NUCLEOTIDE SEQUENCE [LARGE SCALE GENOMIC DNA]</scope>
    <source>
        <strain evidence="1 2">DSM 100162</strain>
    </source>
</reference>
<keyword evidence="2" id="KW-1185">Reference proteome</keyword>
<evidence type="ECO:0000313" key="1">
    <source>
        <dbReference type="EMBL" id="PTX14459.1"/>
    </source>
</evidence>
<gene>
    <name evidence="1" type="ORF">C8N40_111124</name>
</gene>
<comment type="caution">
    <text evidence="1">The sequence shown here is derived from an EMBL/GenBank/DDBJ whole genome shotgun (WGS) entry which is preliminary data.</text>
</comment>
<organism evidence="1 2">
    <name type="scientific">Pontibacter mucosus</name>
    <dbReference type="NCBI Taxonomy" id="1649266"/>
    <lineage>
        <taxon>Bacteria</taxon>
        <taxon>Pseudomonadati</taxon>
        <taxon>Bacteroidota</taxon>
        <taxon>Cytophagia</taxon>
        <taxon>Cytophagales</taxon>
        <taxon>Hymenobacteraceae</taxon>
        <taxon>Pontibacter</taxon>
    </lineage>
</organism>
<dbReference type="Proteomes" id="UP000244225">
    <property type="component" value="Unassembled WGS sequence"/>
</dbReference>
<dbReference type="EMBL" id="QBKI01000011">
    <property type="protein sequence ID" value="PTX14459.1"/>
    <property type="molecule type" value="Genomic_DNA"/>
</dbReference>